<dbReference type="Proteomes" id="UP000809349">
    <property type="component" value="Unassembled WGS sequence"/>
</dbReference>
<evidence type="ECO:0000313" key="2">
    <source>
        <dbReference type="EMBL" id="MBZ2208796.1"/>
    </source>
</evidence>
<comment type="caution">
    <text evidence="2">The sequence shown here is derived from an EMBL/GenBank/DDBJ whole genome shotgun (WGS) entry which is preliminary data.</text>
</comment>
<accession>A0ABS7SS70</accession>
<keyword evidence="1" id="KW-0732">Signal</keyword>
<feature type="chain" id="PRO_5046859315" description="Tetratricopeptide repeat protein" evidence="1">
    <location>
        <begin position="27"/>
        <end position="384"/>
    </location>
</feature>
<dbReference type="SUPFAM" id="SSF48452">
    <property type="entry name" value="TPR-like"/>
    <property type="match status" value="1"/>
</dbReference>
<protein>
    <recommendedName>
        <fullName evidence="4">Tetratricopeptide repeat protein</fullName>
    </recommendedName>
</protein>
<keyword evidence="3" id="KW-1185">Reference proteome</keyword>
<dbReference type="Gene3D" id="1.25.40.10">
    <property type="entry name" value="Tetratricopeptide repeat domain"/>
    <property type="match status" value="1"/>
</dbReference>
<dbReference type="RefSeq" id="WP_223469271.1">
    <property type="nucleotide sequence ID" value="NZ_JAFBIL020000006.1"/>
</dbReference>
<organism evidence="2 3">
    <name type="scientific">Massilia soli</name>
    <dbReference type="NCBI Taxonomy" id="2792854"/>
    <lineage>
        <taxon>Bacteria</taxon>
        <taxon>Pseudomonadati</taxon>
        <taxon>Pseudomonadota</taxon>
        <taxon>Betaproteobacteria</taxon>
        <taxon>Burkholderiales</taxon>
        <taxon>Oxalobacteraceae</taxon>
        <taxon>Telluria group</taxon>
        <taxon>Massilia</taxon>
    </lineage>
</organism>
<reference evidence="2 3" key="1">
    <citation type="submission" date="2021-08" db="EMBL/GenBank/DDBJ databases">
        <title>Massilia sp. R798.</title>
        <authorList>
            <person name="Baek J.H."/>
            <person name="Jung H.S."/>
            <person name="Kim K.R."/>
            <person name="Jeon C.O."/>
        </authorList>
    </citation>
    <scope>NUCLEOTIDE SEQUENCE [LARGE SCALE GENOMIC DNA]</scope>
    <source>
        <strain evidence="2 3">R798</strain>
    </source>
</reference>
<evidence type="ECO:0000256" key="1">
    <source>
        <dbReference type="SAM" id="SignalP"/>
    </source>
</evidence>
<proteinExistence type="predicted"/>
<evidence type="ECO:0000313" key="3">
    <source>
        <dbReference type="Proteomes" id="UP000809349"/>
    </source>
</evidence>
<name>A0ABS7SS70_9BURK</name>
<dbReference type="InterPro" id="IPR011990">
    <property type="entry name" value="TPR-like_helical_dom_sf"/>
</dbReference>
<sequence>MTSFTAKPLAGALLAAALCAPQLAHADYAAELARMKAAPQKDATLVTLQAGLAALSENRLPEARRHFDDALDVIEGMFANTQAAANARSLWYEEGAKEFKGEPYERAMAFYYRGLAYLIEADYENARASFRSGLMQDAFAEEQQNRSDFTSLMLLEGWTNQLLGAKSQAGEAYQEAVRLRAGLPVPPAGANVLVIAELGGSPRKVGDGIDNQEIVYRGPKRTPERSVSIDIDGKAVRPVLIEDVFFQASTRGGRPIDRLIAGKASFKETSGEIGMALTSLASESSLMMSAVGGKGGGNVMGGLAAIGAISSIISANVKPRADVRYWNNLPETLHATAFTHTGLPANISVKLFDDSGNAVQSDKLAINKWIDRNGNVLIWIKSRT</sequence>
<evidence type="ECO:0008006" key="4">
    <source>
        <dbReference type="Google" id="ProtNLM"/>
    </source>
</evidence>
<feature type="signal peptide" evidence="1">
    <location>
        <begin position="1"/>
        <end position="26"/>
    </location>
</feature>
<gene>
    <name evidence="2" type="ORF">I4X03_016130</name>
</gene>
<dbReference type="EMBL" id="JAFBIL020000006">
    <property type="protein sequence ID" value="MBZ2208796.1"/>
    <property type="molecule type" value="Genomic_DNA"/>
</dbReference>